<feature type="coiled-coil region" evidence="3">
    <location>
        <begin position="545"/>
        <end position="771"/>
    </location>
</feature>
<proteinExistence type="inferred from homology"/>
<dbReference type="Proteomes" id="UP000087171">
    <property type="component" value="Chromosome Ca3"/>
</dbReference>
<dbReference type="GO" id="GO:0005886">
    <property type="term" value="C:plasma membrane"/>
    <property type="evidence" value="ECO:0007669"/>
    <property type="project" value="TreeGrafter"/>
</dbReference>
<feature type="domain" description="NAB" evidence="5">
    <location>
        <begin position="13"/>
        <end position="93"/>
    </location>
</feature>
<feature type="coiled-coil region" evidence="3">
    <location>
        <begin position="800"/>
        <end position="848"/>
    </location>
</feature>
<feature type="compositionally biased region" description="Polar residues" evidence="4">
    <location>
        <begin position="211"/>
        <end position="225"/>
    </location>
</feature>
<comment type="similarity">
    <text evidence="2">Belongs to the NET family.</text>
</comment>
<feature type="coiled-coil region" evidence="3">
    <location>
        <begin position="230"/>
        <end position="453"/>
    </location>
</feature>
<feature type="region of interest" description="Disordered" evidence="4">
    <location>
        <begin position="208"/>
        <end position="229"/>
    </location>
</feature>
<keyword evidence="6" id="KW-1185">Reference proteome</keyword>
<evidence type="ECO:0000256" key="4">
    <source>
        <dbReference type="SAM" id="MobiDB-lite"/>
    </source>
</evidence>
<reference evidence="7" key="2">
    <citation type="submission" date="2025-08" db="UniProtKB">
        <authorList>
            <consortium name="RefSeq"/>
        </authorList>
    </citation>
    <scope>IDENTIFICATION</scope>
    <source>
        <tissue evidence="7">Etiolated seedlings</tissue>
    </source>
</reference>
<protein>
    <submittedName>
        <fullName evidence="7">Protein NETWORKED 1D</fullName>
    </submittedName>
</protein>
<dbReference type="Pfam" id="PF07765">
    <property type="entry name" value="KIP1"/>
    <property type="match status" value="1"/>
</dbReference>
<evidence type="ECO:0000313" key="7">
    <source>
        <dbReference type="RefSeq" id="XP_004493697.1"/>
    </source>
</evidence>
<dbReference type="PaxDb" id="3827-XP_004493697.1"/>
<feature type="coiled-coil region" evidence="3">
    <location>
        <begin position="1490"/>
        <end position="1545"/>
    </location>
</feature>
<sequence>MAALSYDDSKTKYSWWWDSHISPKNSKWLQENLTDMDVKVKQMIKLIEEEADSFARRAEMYYKKRPELMKLVEEFYRAYRALAERYDHATGVIHQAHRTMAEVFPNQVPPVPVDDLHAVSSMENEPHTPNTTHRSHEYSDLGELQKDASAHFHGIKRNGAYTDETDTEISRKGLKQLNELFMSGESVSHAMFSEGRARRGLNFLDAEEDNGLNNGSHDTGNQALSDSERMTRTETEILALKIALARLENEKEDGLIQYQQSLERLNNLESEMYRARENSQGLDERASKAEAEVQTLKEALAELQVERENNLLQYQQTLDKTCNLEKNISSAQKDIGELNERATRAETEAESLKADLARLYSQKEAAIFQYNQSLETLSKLEEKLVHAEENARSTNEQARIAKNEIEDMKLEIGKLTKEKEDAALRYQQCLEIISSLEHKLSCAQEEVRELKCKIIDGAEKLHISEQMRLLLETSNQTLQSELQSLAQKTGSQSEELCEKQKELGRLWTSVQEERLRSIEAETAFQTLQSLHSQSQEDLRSLATELHSKSEILEKMESHKRALEDEVHKAKEENKILSDFKLSSSSSINNLQDEILNLRERIHKLELEVGLRVDESNALQREIYCLKEELNDLKVRHESTMAEVRSTGLDPQCFALSVKTLQDENSKLKETCEADESEKAALKEKLDIMEKLMEKNAALKSSVLVLNTELESVRGRVKVLEETCESLIEEKTTLAAEKATLFFQLQTKAEKLEKLSEKNNILENSLFGVNAELEGLRMKSKILEETCLLLDHEKSSLTSEKKTLDSQLIVTRQALQDLEKQRSELELKYLELKAERESALQKVEELLVLLYAEREEHTRTVQLNEGHLVEKEFQIHILQEDANYQKKEYEEELDRAVHTQMEIFILQKCICDLEQNNFSLLVKCQRLLEASEISDRLISKLENDNVQKQVNENLLSVKIRTLRIGLLQVLKTLDINSKCLSEDNVKEDQELLTHIHENLQEMHNSFIEVFHENQQAAIENSYLKESFVVSNTELKLVEFVNDRLNCLIRNGKELLSQKENEILEAAEMFSALQDEKKALQKLVEDLKSKYEEARVILEDQASEILKFSSDKDCQNEELGYLCEVNKKLEAEMRNLHQELGEIKLREERQSYELLKGADEIEQWESQAATFYTGMQISTVNETFFEGKVHELADASENLECRSSFEVMDSEKLRERVNKLEGENKRLRGQLAGYVTAVSGLNDCITSLEMQTLAHAQPHDYKESKIKKLVNNKYAEGDPRTSEDQNATETDALPDFQDMQKRVNAIEMTVKEMNESFKPRDEMKEIQVLKSGISWRQGNAQLIKHSTQMDEAKEHQCIAFYGHKTGKSLQDVPVTEIEVLPKDIMLDHKAECSSYRISRRGAHESGDQMLGLWETANKDGIIGLTVGKAQKDTAPTGYHKRESKNKFPSVESLIEKELSVDKLEISTQLQPLLPEGNKRKVLERLDSDAQKLMNLEITVHDLINKMEIIEKSAQGKGIEYDVVKGQLESAKEAITKLFNANRKLMKNVEEGTSYFSGKSITVSDESGSGSRRRVSEKARRGSEKIGRLQLEVQRLQFSLLKLNDDKEGKGKGKAMIDDQNPRVLLRDYLYGGTRKSYLNRKKKTSFCACIQPPTKGD</sequence>
<name>A0A1S2XU59_CICAR</name>
<dbReference type="KEGG" id="cam:101514233"/>
<reference evidence="6" key="1">
    <citation type="journal article" date="2013" name="Nat. Biotechnol.">
        <title>Draft genome sequence of chickpea (Cicer arietinum) provides a resource for trait improvement.</title>
        <authorList>
            <person name="Varshney R.K."/>
            <person name="Song C."/>
            <person name="Saxena R.K."/>
            <person name="Azam S."/>
            <person name="Yu S."/>
            <person name="Sharpe A.G."/>
            <person name="Cannon S."/>
            <person name="Baek J."/>
            <person name="Rosen B.D."/>
            <person name="Tar'an B."/>
            <person name="Millan T."/>
            <person name="Zhang X."/>
            <person name="Ramsay L.D."/>
            <person name="Iwata A."/>
            <person name="Wang Y."/>
            <person name="Nelson W."/>
            <person name="Farmer A.D."/>
            <person name="Gaur P.M."/>
            <person name="Soderlund C."/>
            <person name="Penmetsa R.V."/>
            <person name="Xu C."/>
            <person name="Bharti A.K."/>
            <person name="He W."/>
            <person name="Winter P."/>
            <person name="Zhao S."/>
            <person name="Hane J.K."/>
            <person name="Carrasquilla-Garcia N."/>
            <person name="Condie J.A."/>
            <person name="Upadhyaya H.D."/>
            <person name="Luo M.C."/>
            <person name="Thudi M."/>
            <person name="Gowda C.L."/>
            <person name="Singh N.P."/>
            <person name="Lichtenzveig J."/>
            <person name="Gali K.K."/>
            <person name="Rubio J."/>
            <person name="Nadarajan N."/>
            <person name="Dolezel J."/>
            <person name="Bansal K.C."/>
            <person name="Xu X."/>
            <person name="Edwards D."/>
            <person name="Zhang G."/>
            <person name="Kahl G."/>
            <person name="Gil J."/>
            <person name="Singh K.B."/>
            <person name="Datta S.K."/>
            <person name="Jackson S.A."/>
            <person name="Wang J."/>
            <person name="Cook D.R."/>
        </authorList>
    </citation>
    <scope>NUCLEOTIDE SEQUENCE [LARGE SCALE GENOMIC DNA]</scope>
    <source>
        <strain evidence="6">cv. CDC Frontier</strain>
    </source>
</reference>
<dbReference type="RefSeq" id="XP_073222057.1">
    <property type="nucleotide sequence ID" value="XM_073365956.1"/>
</dbReference>
<dbReference type="OrthoDB" id="10255522at2759"/>
<dbReference type="InterPro" id="IPR011684">
    <property type="entry name" value="NAB"/>
</dbReference>
<feature type="region of interest" description="Disordered" evidence="4">
    <location>
        <begin position="1557"/>
        <end position="1578"/>
    </location>
</feature>
<feature type="coiled-coil region" evidence="3">
    <location>
        <begin position="1040"/>
        <end position="1144"/>
    </location>
</feature>
<evidence type="ECO:0000259" key="5">
    <source>
        <dbReference type="PROSITE" id="PS51774"/>
    </source>
</evidence>
<dbReference type="PROSITE" id="PS51774">
    <property type="entry name" value="NAB"/>
    <property type="match status" value="1"/>
</dbReference>
<keyword evidence="1 3" id="KW-0175">Coiled coil</keyword>
<evidence type="ECO:0000256" key="2">
    <source>
        <dbReference type="ARBA" id="ARBA00038006"/>
    </source>
</evidence>
<evidence type="ECO:0000256" key="1">
    <source>
        <dbReference type="ARBA" id="ARBA00023054"/>
    </source>
</evidence>
<dbReference type="eggNOG" id="ENOG502QQ6M">
    <property type="taxonomic scope" value="Eukaryota"/>
</dbReference>
<organism evidence="6 7">
    <name type="scientific">Cicer arietinum</name>
    <name type="common">Chickpea</name>
    <name type="synonym">Garbanzo</name>
    <dbReference type="NCBI Taxonomy" id="3827"/>
    <lineage>
        <taxon>Eukaryota</taxon>
        <taxon>Viridiplantae</taxon>
        <taxon>Streptophyta</taxon>
        <taxon>Embryophyta</taxon>
        <taxon>Tracheophyta</taxon>
        <taxon>Spermatophyta</taxon>
        <taxon>Magnoliopsida</taxon>
        <taxon>eudicotyledons</taxon>
        <taxon>Gunneridae</taxon>
        <taxon>Pentapetalae</taxon>
        <taxon>rosids</taxon>
        <taxon>fabids</taxon>
        <taxon>Fabales</taxon>
        <taxon>Fabaceae</taxon>
        <taxon>Papilionoideae</taxon>
        <taxon>50 kb inversion clade</taxon>
        <taxon>NPAAA clade</taxon>
        <taxon>Hologalegina</taxon>
        <taxon>IRL clade</taxon>
        <taxon>Cicereae</taxon>
        <taxon>Cicer</taxon>
    </lineage>
</organism>
<dbReference type="PANTHER" id="PTHR32258">
    <property type="entry name" value="PROTEIN NETWORKED 4A"/>
    <property type="match status" value="1"/>
</dbReference>
<dbReference type="PANTHER" id="PTHR32258:SF32">
    <property type="entry name" value="PROTEIN NETWORKED 1D"/>
    <property type="match status" value="1"/>
</dbReference>
<dbReference type="STRING" id="3827.A0A1S2XU59"/>
<accession>A0A1S2XU59</accession>
<dbReference type="InterPro" id="IPR051861">
    <property type="entry name" value="NET_actin-binding_domain"/>
</dbReference>
<gene>
    <name evidence="7" type="primary">LOC101514233</name>
</gene>
<dbReference type="GeneID" id="101514233"/>
<dbReference type="RefSeq" id="XP_004493697.1">
    <property type="nucleotide sequence ID" value="XM_004493640.3"/>
</dbReference>
<dbReference type="GO" id="GO:0051015">
    <property type="term" value="F:actin filament binding"/>
    <property type="evidence" value="ECO:0007669"/>
    <property type="project" value="TreeGrafter"/>
</dbReference>
<evidence type="ECO:0000256" key="3">
    <source>
        <dbReference type="SAM" id="Coils"/>
    </source>
</evidence>
<evidence type="ECO:0000313" key="6">
    <source>
        <dbReference type="Proteomes" id="UP000087171"/>
    </source>
</evidence>